<comment type="caution">
    <text evidence="2">The sequence shown here is derived from an EMBL/GenBank/DDBJ whole genome shotgun (WGS) entry which is preliminary data.</text>
</comment>
<feature type="transmembrane region" description="Helical" evidence="1">
    <location>
        <begin position="121"/>
        <end position="140"/>
    </location>
</feature>
<feature type="transmembrane region" description="Helical" evidence="1">
    <location>
        <begin position="46"/>
        <end position="66"/>
    </location>
</feature>
<feature type="transmembrane region" description="Helical" evidence="1">
    <location>
        <begin position="78"/>
        <end position="100"/>
    </location>
</feature>
<sequence length="356" mass="40367">MTTDQLWQGFANFAEFFPFGEMFPIRLNPKRRVMFCNVKRKVRISVGMASVNFIGQAVAPGYLLFFRDFPSAGDNYSAIMVIFGMALICQTFTTFAYLVVWMNCKETVKGFNSIVQMEVEFFNVNSKNSSIPVILLSYLFRLPLITYGCVEIVTMASFLVICFIITLEIYGKILREFYQLREKITWERGNVRLRTLYIALSFGIELFAGFQGPTTAALMAIRESLIVICSIATIRMWRVIPMPLYLIFPTISLVIPILALNLLPKAAHCYDRSVKLLQTWRNVASLDDGILRRRLRGRGTLGSRAHKRATAALRPIKIYATVLGTRLFMAKKSTKGSFLYSCLDATMSGLVTFNNA</sequence>
<feature type="transmembrane region" description="Helical" evidence="1">
    <location>
        <begin position="191"/>
        <end position="210"/>
    </location>
</feature>
<gene>
    <name evidence="2" type="ORF">Fcan01_00136</name>
</gene>
<keyword evidence="1" id="KW-0472">Membrane</keyword>
<keyword evidence="1" id="KW-0812">Transmembrane</keyword>
<protein>
    <submittedName>
        <fullName evidence="2">Uncharacterized protein</fullName>
    </submittedName>
</protein>
<name>A0A226F174_FOLCA</name>
<evidence type="ECO:0000256" key="1">
    <source>
        <dbReference type="SAM" id="Phobius"/>
    </source>
</evidence>
<evidence type="ECO:0000313" key="2">
    <source>
        <dbReference type="EMBL" id="OXA63519.1"/>
    </source>
</evidence>
<reference evidence="2 3" key="1">
    <citation type="submission" date="2015-12" db="EMBL/GenBank/DDBJ databases">
        <title>The genome of Folsomia candida.</title>
        <authorList>
            <person name="Faddeeva A."/>
            <person name="Derks M.F."/>
            <person name="Anvar Y."/>
            <person name="Smit S."/>
            <person name="Van Straalen N."/>
            <person name="Roelofs D."/>
        </authorList>
    </citation>
    <scope>NUCLEOTIDE SEQUENCE [LARGE SCALE GENOMIC DNA]</scope>
    <source>
        <strain evidence="2 3">VU population</strain>
        <tissue evidence="2">Whole body</tissue>
    </source>
</reference>
<dbReference type="Proteomes" id="UP000198287">
    <property type="component" value="Unassembled WGS sequence"/>
</dbReference>
<dbReference type="AlphaFoldDB" id="A0A226F174"/>
<keyword evidence="1" id="KW-1133">Transmembrane helix</keyword>
<evidence type="ECO:0000313" key="3">
    <source>
        <dbReference type="Proteomes" id="UP000198287"/>
    </source>
</evidence>
<organism evidence="2 3">
    <name type="scientific">Folsomia candida</name>
    <name type="common">Springtail</name>
    <dbReference type="NCBI Taxonomy" id="158441"/>
    <lineage>
        <taxon>Eukaryota</taxon>
        <taxon>Metazoa</taxon>
        <taxon>Ecdysozoa</taxon>
        <taxon>Arthropoda</taxon>
        <taxon>Hexapoda</taxon>
        <taxon>Collembola</taxon>
        <taxon>Entomobryomorpha</taxon>
        <taxon>Isotomoidea</taxon>
        <taxon>Isotomidae</taxon>
        <taxon>Proisotominae</taxon>
        <taxon>Folsomia</taxon>
    </lineage>
</organism>
<proteinExistence type="predicted"/>
<feature type="transmembrane region" description="Helical" evidence="1">
    <location>
        <begin position="152"/>
        <end position="170"/>
    </location>
</feature>
<accession>A0A226F174</accession>
<dbReference type="EMBL" id="LNIX01000001">
    <property type="protein sequence ID" value="OXA63519.1"/>
    <property type="molecule type" value="Genomic_DNA"/>
</dbReference>
<feature type="transmembrane region" description="Helical" evidence="1">
    <location>
        <begin position="244"/>
        <end position="263"/>
    </location>
</feature>
<keyword evidence="3" id="KW-1185">Reference proteome</keyword>